<comment type="domain">
    <text evidence="7">The N-terminal zinc finger binds to poly(A) RNA.</text>
</comment>
<dbReference type="GO" id="GO:0005524">
    <property type="term" value="F:ATP binding"/>
    <property type="evidence" value="ECO:0007669"/>
    <property type="project" value="UniProtKB-UniRule"/>
</dbReference>
<evidence type="ECO:0000256" key="5">
    <source>
        <dbReference type="ARBA" id="ARBA00022840"/>
    </source>
</evidence>
<feature type="region of interest" description="Knob domain" evidence="7">
    <location>
        <begin position="804"/>
        <end position="898"/>
    </location>
</feature>
<feature type="compositionally biased region" description="Low complexity" evidence="8">
    <location>
        <begin position="76"/>
        <end position="102"/>
    </location>
</feature>
<evidence type="ECO:0000256" key="8">
    <source>
        <dbReference type="SAM" id="MobiDB-lite"/>
    </source>
</evidence>
<feature type="compositionally biased region" description="Polar residues" evidence="8">
    <location>
        <begin position="142"/>
        <end position="153"/>
    </location>
</feature>
<reference evidence="10" key="2">
    <citation type="journal article" date="2019" name="IMA Fungus">
        <title>Genome sequencing and comparison of five Tilletia species to identify candidate genes for the detection of regulated species infecting wheat.</title>
        <authorList>
            <person name="Nguyen H.D.T."/>
            <person name="Sultana T."/>
            <person name="Kesanakurti P."/>
            <person name="Hambleton S."/>
        </authorList>
    </citation>
    <scope>NUCLEOTIDE SEQUENCE</scope>
    <source>
        <strain evidence="10">DAOMC 238032</strain>
    </source>
</reference>
<dbReference type="FunFam" id="1.20.5.5160:FF:000002">
    <property type="entry name" value="PAN2-PAN3 deadenylation complex subunit PAN3"/>
    <property type="match status" value="1"/>
</dbReference>
<comment type="subunit">
    <text evidence="7">Homodimer. Forms a heterotrimer with a catalytic subunit PAN2 to form the poly(A)-nuclease (PAN) deadenylation complex. Interacts (via PAM-2 motif) with poly(A)-binding protein PAB1 (via PABC domain), conferring substrate specificity of the enzyme complex.</text>
</comment>
<dbReference type="HAMAP" id="MF_03181">
    <property type="entry name" value="PAN3"/>
    <property type="match status" value="1"/>
</dbReference>
<feature type="domain" description="Pan3 C-terminal knob" evidence="9">
    <location>
        <begin position="765"/>
        <end position="894"/>
    </location>
</feature>
<evidence type="ECO:0000256" key="2">
    <source>
        <dbReference type="ARBA" id="ARBA00022490"/>
    </source>
</evidence>
<feature type="binding site" evidence="7">
    <location>
        <position position="455"/>
    </location>
    <ligand>
        <name>ATP</name>
        <dbReference type="ChEBI" id="CHEBI:30616"/>
    </ligand>
</feature>
<evidence type="ECO:0000256" key="3">
    <source>
        <dbReference type="ARBA" id="ARBA00022664"/>
    </source>
</evidence>
<feature type="compositionally biased region" description="Polar residues" evidence="8">
    <location>
        <begin position="208"/>
        <end position="219"/>
    </location>
</feature>
<dbReference type="Gene3D" id="1.20.5.5160">
    <property type="match status" value="1"/>
</dbReference>
<feature type="compositionally biased region" description="Acidic residues" evidence="8">
    <location>
        <begin position="35"/>
        <end position="44"/>
    </location>
</feature>
<accession>A0A177U2H3</accession>
<evidence type="ECO:0000313" key="10">
    <source>
        <dbReference type="EMBL" id="KAE8249435.1"/>
    </source>
</evidence>
<gene>
    <name evidence="7" type="primary">PAN3</name>
    <name evidence="10" type="ORF">A4X03_0g6610</name>
</gene>
<dbReference type="PANTHER" id="PTHR12272:SF11">
    <property type="entry name" value="PAN2-PAN3 DEADENYLATION COMPLEX SUBUNIT PAN3"/>
    <property type="match status" value="1"/>
</dbReference>
<reference evidence="10" key="1">
    <citation type="submission" date="2016-04" db="EMBL/GenBank/DDBJ databases">
        <authorList>
            <person name="Nguyen H.D."/>
            <person name="Kesanakurti P."/>
            <person name="Cullis J."/>
            <person name="Levesque C.A."/>
            <person name="Hambleton S."/>
        </authorList>
    </citation>
    <scope>NUCLEOTIDE SEQUENCE</scope>
    <source>
        <strain evidence="10">DAOMC 238032</strain>
    </source>
</reference>
<dbReference type="InterPro" id="IPR011009">
    <property type="entry name" value="Kinase-like_dom_sf"/>
</dbReference>
<evidence type="ECO:0000259" key="9">
    <source>
        <dbReference type="Pfam" id="PF18101"/>
    </source>
</evidence>
<feature type="binding site" evidence="7">
    <location>
        <begin position="570"/>
        <end position="571"/>
    </location>
    <ligand>
        <name>ATP</name>
        <dbReference type="ChEBI" id="CHEBI:30616"/>
    </ligand>
</feature>
<feature type="coiled-coil region" evidence="7">
    <location>
        <begin position="765"/>
        <end position="803"/>
    </location>
</feature>
<keyword evidence="6 7" id="KW-0175">Coiled coil</keyword>
<evidence type="ECO:0000256" key="7">
    <source>
        <dbReference type="HAMAP-Rule" id="MF_03181"/>
    </source>
</evidence>
<dbReference type="Proteomes" id="UP000077671">
    <property type="component" value="Unassembled WGS sequence"/>
</dbReference>
<keyword evidence="2 7" id="KW-0963">Cytoplasm</keyword>
<comment type="caution">
    <text evidence="10">The sequence shown here is derived from an EMBL/GenBank/DDBJ whole genome shotgun (WGS) entry which is preliminary data.</text>
</comment>
<evidence type="ECO:0000256" key="4">
    <source>
        <dbReference type="ARBA" id="ARBA00022741"/>
    </source>
</evidence>
<protein>
    <recommendedName>
        <fullName evidence="7">PAN2-PAN3 deadenylation complex subunit PAN3</fullName>
    </recommendedName>
    <alternativeName>
        <fullName evidence="7">PAB1P-dependent poly(A)-specific ribonuclease</fullName>
    </alternativeName>
    <alternativeName>
        <fullName evidence="7">Poly(A)-nuclease deadenylation complex subunit 3</fullName>
        <shortName evidence="7">PAN deadenylation complex subunit 3</shortName>
    </alternativeName>
</protein>
<feature type="region of interest" description="Disordered" evidence="8">
    <location>
        <begin position="326"/>
        <end position="348"/>
    </location>
</feature>
<comment type="subcellular location">
    <subcellularLocation>
        <location evidence="1 7">Cytoplasm</location>
    </subcellularLocation>
</comment>
<comment type="similarity">
    <text evidence="7">Belongs to the protein kinase superfamily. PAN3 family.</text>
</comment>
<comment type="caution">
    <text evidence="7">Lacks conserved residue(s) required for the propagation of feature annotation.</text>
</comment>
<dbReference type="GO" id="GO:0006397">
    <property type="term" value="P:mRNA processing"/>
    <property type="evidence" value="ECO:0007669"/>
    <property type="project" value="UniProtKB-KW"/>
</dbReference>
<dbReference type="Pfam" id="PF18101">
    <property type="entry name" value="Pan3_CK"/>
    <property type="match status" value="1"/>
</dbReference>
<dbReference type="FunFam" id="1.10.287.3700:FF:000001">
    <property type="entry name" value="PAN2-PAN3 deadenylation complex subunit PAN3"/>
    <property type="match status" value="1"/>
</dbReference>
<feature type="region of interest" description="Disordered" evidence="8">
    <location>
        <begin position="694"/>
        <end position="764"/>
    </location>
</feature>
<dbReference type="GO" id="GO:0031251">
    <property type="term" value="C:PAN complex"/>
    <property type="evidence" value="ECO:0007669"/>
    <property type="project" value="UniProtKB-UniRule"/>
</dbReference>
<organism evidence="10 11">
    <name type="scientific">Tilletia caries</name>
    <name type="common">wheat bunt fungus</name>
    <dbReference type="NCBI Taxonomy" id="13290"/>
    <lineage>
        <taxon>Eukaryota</taxon>
        <taxon>Fungi</taxon>
        <taxon>Dikarya</taxon>
        <taxon>Basidiomycota</taxon>
        <taxon>Ustilaginomycotina</taxon>
        <taxon>Exobasidiomycetes</taxon>
        <taxon>Tilletiales</taxon>
        <taxon>Tilletiaceae</taxon>
        <taxon>Tilletia</taxon>
    </lineage>
</organism>
<dbReference type="GO" id="GO:0008143">
    <property type="term" value="F:poly(A) binding"/>
    <property type="evidence" value="ECO:0007669"/>
    <property type="project" value="TreeGrafter"/>
</dbReference>
<dbReference type="AlphaFoldDB" id="A0A177U2H3"/>
<dbReference type="InterPro" id="IPR030844">
    <property type="entry name" value="PAN3"/>
</dbReference>
<dbReference type="GO" id="GO:0000289">
    <property type="term" value="P:nuclear-transcribed mRNA poly(A) tail shortening"/>
    <property type="evidence" value="ECO:0007669"/>
    <property type="project" value="UniProtKB-UniRule"/>
</dbReference>
<evidence type="ECO:0000313" key="11">
    <source>
        <dbReference type="Proteomes" id="UP000077671"/>
    </source>
</evidence>
<feature type="compositionally biased region" description="Low complexity" evidence="8">
    <location>
        <begin position="253"/>
        <end position="275"/>
    </location>
</feature>
<dbReference type="EMBL" id="LWDD02001315">
    <property type="protein sequence ID" value="KAE8249435.1"/>
    <property type="molecule type" value="Genomic_DNA"/>
</dbReference>
<feature type="region of interest" description="Disordered" evidence="8">
    <location>
        <begin position="14"/>
        <end position="275"/>
    </location>
</feature>
<dbReference type="PANTHER" id="PTHR12272">
    <property type="entry name" value="DEADENYLATION COMPLEX SUBUNIT PAN3"/>
    <property type="match status" value="1"/>
</dbReference>
<dbReference type="InterPro" id="IPR041332">
    <property type="entry name" value="Pan3_CK"/>
</dbReference>
<comment type="domain">
    <text evidence="7">The pseudokinase domain, the coiled-coil (CC), and C-terminal knob domain (CK) form a structural unit (PKC) that forms an extensive high-affinity interaction surface for PAN2.</text>
</comment>
<feature type="compositionally biased region" description="Low complexity" evidence="8">
    <location>
        <begin position="178"/>
        <end position="198"/>
    </location>
</feature>
<comment type="function">
    <text evidence="7">Regulatory subunit of the poly(A)-nuclease (PAN) deadenylation complex, one of two cytoplasmic mRNA deadenylases involved in mRNA turnover. PAN specifically shortens poly(A) tails of RNA and the activity is stimulated by poly(A)-binding protein PAB1. PAN deadenylation is followed by rapid degradation of the shortened mRNA tails by the CCR4-NOT complex. Deadenylated mRNAs are then degraded by two alternative mechanisms, namely exosome-mediated 3'-5' exonucleolytic degradation, or deadenlyation-dependent mRNA decaping and subsequent 5'-3' exonucleolytic degradation by XRN1. May also be involved in post-transcriptional maturation of mRNA poly(A) tails. PAN3 acts as a positive regulator for PAN activity, recruiting the catalytic subunit PAN2 to mRNA via its interaction with RNA and with PAB1.</text>
</comment>
<name>A0A177U2H3_9BASI</name>
<dbReference type="SUPFAM" id="SSF56112">
    <property type="entry name" value="Protein kinase-like (PK-like)"/>
    <property type="match status" value="1"/>
</dbReference>
<dbReference type="Gene3D" id="1.10.287.3700">
    <property type="match status" value="1"/>
</dbReference>
<keyword evidence="4 7" id="KW-0547">Nucleotide-binding</keyword>
<dbReference type="Gene3D" id="1.10.510.10">
    <property type="entry name" value="Transferase(Phosphotransferase) domain 1"/>
    <property type="match status" value="2"/>
</dbReference>
<keyword evidence="3 7" id="KW-0507">mRNA processing</keyword>
<evidence type="ECO:0000256" key="6">
    <source>
        <dbReference type="ARBA" id="ARBA00023054"/>
    </source>
</evidence>
<feature type="compositionally biased region" description="Low complexity" evidence="8">
    <location>
        <begin position="718"/>
        <end position="748"/>
    </location>
</feature>
<feature type="compositionally biased region" description="Low complexity" evidence="8">
    <location>
        <begin position="333"/>
        <end position="348"/>
    </location>
</feature>
<proteinExistence type="inferred from homology"/>
<dbReference type="GO" id="GO:0000932">
    <property type="term" value="C:P-body"/>
    <property type="evidence" value="ECO:0007669"/>
    <property type="project" value="TreeGrafter"/>
</dbReference>
<comment type="domain">
    <text evidence="7">Contains a pseudokinase domain. The protein kinase domain is predicted to be catalytically inactive because some of the residues important for catalytic activity are substituted and it lacks the equivalent of the binding site for a peptide substrate. However, it has retained an ATP-binding site and ATP-binding is required for mRNA degradation, stimulating the activity of the PAN2 nuclease in vitro. The nucleotide-binding site is juxtaposed to the RNase active site of PAN2 in the complex and may actually bind nucleosides of a poly(A) RNA rather than ATP, feeding the poly(A)-tail to the active site of the deadenylase and thus increasing the efficiency with which this distributive enzyme degrades oligo(A) RNAs.</text>
</comment>
<keyword evidence="5 7" id="KW-0067">ATP-binding</keyword>
<sequence>MSASPPTLARFAQIGLGSHSPYGHILVTQRKDKDKEEEEEEEEVGMNSLASDFSPVGSRAVRIVNPDHPTSPTPTRPALAATATATASSSSSSSSSSSTAATGPPPSRWSRAGGIPAFQPRDQATTPAAPAGAGGGAPPGLSASQTPTPTLTARNVAAPVFVPKQRSQGSSAPPGLAQQQHSQQQHHPQQQQQQQQSSGYPSPVMLQHANNAGPQNPYANNAHHMNPYFIHNQGMSPVAGPPPALGGSNLPMQQHQQHQLQQQQHQHQQQQQQQPYQPPLYHLYAPALPHISNLSPHHFALHSFFMSPALREELQRKNEAIRAAPVPLPDLQPPSSSSSEAAAAAAARGKPLPEELHVYHSLIPLEPLGAAGASLAEIHPALVPGSAGPDAIAAFARGGGGGGGGASSGGLNNNNNGLGISSTSTMSGEPSKVFGYRTHVYRAICKLDGKTYALRRLEGFRLQYEAAIALVERWRRVRHPGVVCVREAFTTRAFSDSSIVFVGDYHPLATNLLQEHLQPKPPRVDPRTNRLQAANMQIPERTMWSYLVQLTGALRAVHRAGLAVRCLEASKVLRTGQNRIRIGGCSIFDVLQFDPSSSGPNKPIARQQADDLLSLGILLLQLGTNSIGAGRDAGSVSRSLEHVGRVYSAEFRDLCAWLVDRQDEGGSPTAQARTVGMLEGMLTGCVNASGLSGGGGASGSGSAGSESSMRSPVQHHPSSSASASAETSSSSWRRTTAAAGGVVSSASTKVENNKEKGDRGALGPNRCAEELDAALNWGDLLEGELMKETENARLVRLVCKLGLINERPEFDHDPRWSETGDRYIIKLFRDFVFHAVDPETGAPVVDLSYILTNLNKLDAGSEEKIVLTSRDEQSCLVVSYRDIKNCIENAFQDLARPR</sequence>
<evidence type="ECO:0000256" key="1">
    <source>
        <dbReference type="ARBA" id="ARBA00004496"/>
    </source>
</evidence>